<dbReference type="EMBL" id="SCWF01000012">
    <property type="protein sequence ID" value="TDM13323.1"/>
    <property type="molecule type" value="Genomic_DNA"/>
</dbReference>
<name>A0A4R6BXT9_9STAP</name>
<dbReference type="GO" id="GO:0003677">
    <property type="term" value="F:DNA binding"/>
    <property type="evidence" value="ECO:0007669"/>
    <property type="project" value="UniProtKB-KW"/>
</dbReference>
<dbReference type="Pfam" id="PF01381">
    <property type="entry name" value="HTH_3"/>
    <property type="match status" value="1"/>
</dbReference>
<keyword evidence="1" id="KW-0238">DNA-binding</keyword>
<feature type="domain" description="HTH cro/C1-type" evidence="2">
    <location>
        <begin position="10"/>
        <end position="65"/>
    </location>
</feature>
<accession>A0A4R6BXT9</accession>
<dbReference type="PROSITE" id="PS50943">
    <property type="entry name" value="HTH_CROC1"/>
    <property type="match status" value="2"/>
</dbReference>
<dbReference type="CDD" id="cd00093">
    <property type="entry name" value="HTH_XRE"/>
    <property type="match status" value="2"/>
</dbReference>
<evidence type="ECO:0000313" key="3">
    <source>
        <dbReference type="EMBL" id="TDM13323.1"/>
    </source>
</evidence>
<sequence length="293" mass="33763">MDKKEVGKSIRTIRENLGLTMAQFGEKIDGVKSGVVSNWENGKQLPNKKRLKIIADIGGISVEDLLYSNERFKDRFKRLRNQSKLTASELSTLLDIDEKEIDYIENNMLPFIKNDLINSAAEIFGVPSSYLLGVDNNFFQIDENIENYLKDYFFIHRRKELFASYISDEDILKAYFQSLKLAALYQPYLLNNNSYDGKTLNEKLDSLCKEATASVITNEDYTNIGSINKTISSLENLLGELEAYFYDGRHVSKESLIVYNLRENADEKLYNDLKSIINESISKVNLIKKYYKE</sequence>
<dbReference type="SMART" id="SM00530">
    <property type="entry name" value="HTH_XRE"/>
    <property type="match status" value="2"/>
</dbReference>
<proteinExistence type="predicted"/>
<dbReference type="AlphaFoldDB" id="A0A4R6BXT9"/>
<gene>
    <name evidence="3" type="ORF">ERX55_09430</name>
</gene>
<reference evidence="3 4" key="1">
    <citation type="submission" date="2019-01" db="EMBL/GenBank/DDBJ databases">
        <title>Draft genome sequences of the type strains of six Macrococcus species.</title>
        <authorList>
            <person name="Mazhar S."/>
            <person name="Altermann E."/>
            <person name="Hill C."/>
            <person name="Mcauliffe O."/>
        </authorList>
    </citation>
    <scope>NUCLEOTIDE SEQUENCE [LARGE SCALE GENOMIC DNA]</scope>
    <source>
        <strain evidence="3 4">ATCC 51825</strain>
    </source>
</reference>
<dbReference type="InterPro" id="IPR001387">
    <property type="entry name" value="Cro/C1-type_HTH"/>
</dbReference>
<dbReference type="PANTHER" id="PTHR46558:SF4">
    <property type="entry name" value="DNA-BIDING PHAGE PROTEIN"/>
    <property type="match status" value="1"/>
</dbReference>
<organism evidence="3 4">
    <name type="scientific">Macrococcus bovicus</name>
    <dbReference type="NCBI Taxonomy" id="69968"/>
    <lineage>
        <taxon>Bacteria</taxon>
        <taxon>Bacillati</taxon>
        <taxon>Bacillota</taxon>
        <taxon>Bacilli</taxon>
        <taxon>Bacillales</taxon>
        <taxon>Staphylococcaceae</taxon>
        <taxon>Macrococcus</taxon>
    </lineage>
</organism>
<evidence type="ECO:0000313" key="4">
    <source>
        <dbReference type="Proteomes" id="UP000294843"/>
    </source>
</evidence>
<dbReference type="Proteomes" id="UP000294843">
    <property type="component" value="Unassembled WGS sequence"/>
</dbReference>
<dbReference type="Gene3D" id="1.10.260.40">
    <property type="entry name" value="lambda repressor-like DNA-binding domains"/>
    <property type="match status" value="2"/>
</dbReference>
<dbReference type="RefSeq" id="WP_133452328.1">
    <property type="nucleotide sequence ID" value="NZ_SCWF01000012.1"/>
</dbReference>
<comment type="caution">
    <text evidence="3">The sequence shown here is derived from an EMBL/GenBank/DDBJ whole genome shotgun (WGS) entry which is preliminary data.</text>
</comment>
<evidence type="ECO:0000256" key="1">
    <source>
        <dbReference type="ARBA" id="ARBA00023125"/>
    </source>
</evidence>
<dbReference type="SUPFAM" id="SSF47413">
    <property type="entry name" value="lambda repressor-like DNA-binding domains"/>
    <property type="match status" value="2"/>
</dbReference>
<dbReference type="OrthoDB" id="2168837at2"/>
<dbReference type="PANTHER" id="PTHR46558">
    <property type="entry name" value="TRACRIPTIONAL REGULATORY PROTEIN-RELATED-RELATED"/>
    <property type="match status" value="1"/>
</dbReference>
<dbReference type="InterPro" id="IPR010982">
    <property type="entry name" value="Lambda_DNA-bd_dom_sf"/>
</dbReference>
<evidence type="ECO:0000259" key="2">
    <source>
        <dbReference type="PROSITE" id="PS50943"/>
    </source>
</evidence>
<protein>
    <submittedName>
        <fullName evidence="3">XRE family transcriptional regulator</fullName>
    </submittedName>
</protein>
<keyword evidence="4" id="KW-1185">Reference proteome</keyword>
<feature type="domain" description="HTH cro/C1-type" evidence="2">
    <location>
        <begin position="76"/>
        <end position="131"/>
    </location>
</feature>